<dbReference type="Gene3D" id="3.30.40.10">
    <property type="entry name" value="Zinc/RING finger domain, C3HC4 (zinc finger)"/>
    <property type="match status" value="1"/>
</dbReference>
<evidence type="ECO:0000256" key="2">
    <source>
        <dbReference type="ARBA" id="ARBA00022723"/>
    </source>
</evidence>
<feature type="domain" description="RING-type" evidence="9">
    <location>
        <begin position="20"/>
        <end position="64"/>
    </location>
</feature>
<sequence length="877" mass="97508">MAQRSLLGMTREVLGELVTCGICFEKYDERTKQAKVLPCFHGFCAECLGKLVRGNSQLQCPVCRREAPVPEGSVQGLPDNFIAKNLKELEHILGRDETTASSLRCGSCRVGGGYAVSFCSHDECVTFLCQSCDQAHHTMLKFDGHVVNSLQELQERPGILLLRPKLHCQQHKHSLSVFCAEERCQQPICLVCATTAHTGHNIISLDQKESEAKEELQNLTQMVQNQTSTVKEILTKIDSEINNTQNRKVEMSSDISRIFRNLQEQLQSRHDDVIADLEKQSEERIEQLHQQAENAELFVSQLETVSLFAERTCEIGNAVELLQTREQIIPRLHELIDHDIDASVAFQPASKTFLSLTRDHDETLKVVEGLLPELGQFHKVVAEVKPTVPDDQVSSDITWNDAFVRCEHTIVIRFEGCENCLPCLKDLQALYSVLDDTSSPETEAEIKKTDDRKTFRIVYTPPTAGQITMAVLFNSKPIPNSPFTINVNPLHPGSTTLSTPDLGRCPPNTAVLDMPYTLTILTFDGSGERVTTGGYEITAFITTASSEQPHSVTDNQDGSYKVTVIPRSTEMHFVQRIGICGYPVIQAPLKISVRDSLPFEDPPGGYKKPSGIGVDNKSESVFVVDTRQDGKIYIFDSEDGSYVSEHELEKYLHRKSSQIAVDHSGKLVLLVSDLKTVFYSYKGCITHKWKCIYDNEKPANLALSKLGHVIIGDSKSHELFIYHSRGVVLRRIQLPKGSLAMGINNVCVDCNQSILVATHSKPNQILRYTVGGRETARLVSPAQTDQLAVAATPEGALIVSVLRGILVMEFGSKEGDVAVVKEFQTDHIFTQLAVVTDGCFVAFDPGEQHLAKYNYLYIPERADAKKQHGEKTSNSKP</sequence>
<dbReference type="Gene3D" id="3.30.160.60">
    <property type="entry name" value="Classic Zinc Finger"/>
    <property type="match status" value="1"/>
</dbReference>
<dbReference type="SMART" id="SM00502">
    <property type="entry name" value="BBC"/>
    <property type="match status" value="1"/>
</dbReference>
<feature type="repeat" description="Filamin" evidence="6">
    <location>
        <begin position="487"/>
        <end position="593"/>
    </location>
</feature>
<dbReference type="PROSITE" id="PS50194">
    <property type="entry name" value="FILAMIN_REPEAT"/>
    <property type="match status" value="2"/>
</dbReference>
<comment type="similarity">
    <text evidence="1">Belongs to the TRIM/RBCC family.</text>
</comment>
<proteinExistence type="inferred from homology"/>
<dbReference type="SUPFAM" id="SSF57850">
    <property type="entry name" value="RING/U-box"/>
    <property type="match status" value="1"/>
</dbReference>
<dbReference type="SUPFAM" id="SSF57845">
    <property type="entry name" value="B-box zinc-binding domain"/>
    <property type="match status" value="1"/>
</dbReference>
<keyword evidence="2" id="KW-0479">Metal-binding</keyword>
<evidence type="ECO:0000256" key="7">
    <source>
        <dbReference type="PROSITE-ProRule" id="PRU00175"/>
    </source>
</evidence>
<evidence type="ECO:0000256" key="1">
    <source>
        <dbReference type="ARBA" id="ARBA00008518"/>
    </source>
</evidence>
<dbReference type="KEGG" id="aplc:110984994"/>
<dbReference type="Gene3D" id="2.120.10.30">
    <property type="entry name" value="TolB, C-terminal domain"/>
    <property type="match status" value="1"/>
</dbReference>
<dbReference type="InterPro" id="IPR014756">
    <property type="entry name" value="Ig_E-set"/>
</dbReference>
<dbReference type="SUPFAM" id="SSF81296">
    <property type="entry name" value="E set domains"/>
    <property type="match status" value="2"/>
</dbReference>
<dbReference type="OrthoDB" id="6105938at2759"/>
<dbReference type="InterPro" id="IPR013083">
    <property type="entry name" value="Znf_RING/FYVE/PHD"/>
</dbReference>
<dbReference type="PANTHER" id="PTHR25462:SF296">
    <property type="entry name" value="MEIOTIC P26, ISOFORM F"/>
    <property type="match status" value="1"/>
</dbReference>
<evidence type="ECO:0000313" key="10">
    <source>
        <dbReference type="Proteomes" id="UP000694845"/>
    </source>
</evidence>
<dbReference type="SMART" id="SM00336">
    <property type="entry name" value="BBOX"/>
    <property type="match status" value="2"/>
</dbReference>
<evidence type="ECO:0000256" key="8">
    <source>
        <dbReference type="SAM" id="Coils"/>
    </source>
</evidence>
<keyword evidence="8" id="KW-0175">Coiled coil</keyword>
<dbReference type="OMA" id="GINNVCV"/>
<protein>
    <submittedName>
        <fullName evidence="11">Tripartite motif-containing protein 3-like</fullName>
    </submittedName>
</protein>
<dbReference type="PANTHER" id="PTHR25462">
    <property type="entry name" value="BONUS, ISOFORM C-RELATED"/>
    <property type="match status" value="1"/>
</dbReference>
<dbReference type="InterPro" id="IPR047153">
    <property type="entry name" value="TRIM45/56/19-like"/>
</dbReference>
<gene>
    <name evidence="11" type="primary">LOC110984994</name>
</gene>
<dbReference type="InterPro" id="IPR001298">
    <property type="entry name" value="Filamin/ABP280_rpt"/>
</dbReference>
<feature type="coiled-coil region" evidence="8">
    <location>
        <begin position="202"/>
        <end position="229"/>
    </location>
</feature>
<dbReference type="Pfam" id="PF00643">
    <property type="entry name" value="zf-B_box"/>
    <property type="match status" value="1"/>
</dbReference>
<evidence type="ECO:0000256" key="3">
    <source>
        <dbReference type="ARBA" id="ARBA00022737"/>
    </source>
</evidence>
<evidence type="ECO:0000256" key="6">
    <source>
        <dbReference type="PROSITE-ProRule" id="PRU00087"/>
    </source>
</evidence>
<dbReference type="SMART" id="SM00557">
    <property type="entry name" value="IG_FLMN"/>
    <property type="match status" value="2"/>
</dbReference>
<dbReference type="AlphaFoldDB" id="A0A8B7Z6U0"/>
<dbReference type="Proteomes" id="UP000694845">
    <property type="component" value="Unplaced"/>
</dbReference>
<keyword evidence="3" id="KW-0677">Repeat</keyword>
<dbReference type="GO" id="GO:0008270">
    <property type="term" value="F:zinc ion binding"/>
    <property type="evidence" value="ECO:0007669"/>
    <property type="project" value="UniProtKB-KW"/>
</dbReference>
<feature type="coiled-coil region" evidence="8">
    <location>
        <begin position="263"/>
        <end position="305"/>
    </location>
</feature>
<evidence type="ECO:0000259" key="9">
    <source>
        <dbReference type="PROSITE" id="PS50089"/>
    </source>
</evidence>
<dbReference type="PROSITE" id="PS00518">
    <property type="entry name" value="ZF_RING_1"/>
    <property type="match status" value="1"/>
</dbReference>
<evidence type="ECO:0000256" key="4">
    <source>
        <dbReference type="ARBA" id="ARBA00022771"/>
    </source>
</evidence>
<evidence type="ECO:0000256" key="5">
    <source>
        <dbReference type="ARBA" id="ARBA00022833"/>
    </source>
</evidence>
<dbReference type="PROSITE" id="PS50089">
    <property type="entry name" value="ZF_RING_2"/>
    <property type="match status" value="1"/>
</dbReference>
<dbReference type="InterPro" id="IPR013783">
    <property type="entry name" value="Ig-like_fold"/>
</dbReference>
<dbReference type="InterPro" id="IPR011042">
    <property type="entry name" value="6-blade_b-propeller_TolB-like"/>
</dbReference>
<dbReference type="Pfam" id="PF00630">
    <property type="entry name" value="Filamin"/>
    <property type="match status" value="1"/>
</dbReference>
<accession>A0A8B7Z6U0</accession>
<reference evidence="11" key="1">
    <citation type="submission" date="2025-08" db="UniProtKB">
        <authorList>
            <consortium name="RefSeq"/>
        </authorList>
    </citation>
    <scope>IDENTIFICATION</scope>
</reference>
<keyword evidence="4 7" id="KW-0863">Zinc-finger</keyword>
<evidence type="ECO:0000313" key="11">
    <source>
        <dbReference type="RefSeq" id="XP_022101359.1"/>
    </source>
</evidence>
<dbReference type="InterPro" id="IPR000315">
    <property type="entry name" value="Znf_B-box"/>
</dbReference>
<dbReference type="Pfam" id="PF13639">
    <property type="entry name" value="zf-RING_2"/>
    <property type="match status" value="1"/>
</dbReference>
<dbReference type="Gene3D" id="2.60.40.10">
    <property type="entry name" value="Immunoglobulins"/>
    <property type="match status" value="2"/>
</dbReference>
<feature type="repeat" description="Filamin" evidence="6">
    <location>
        <begin position="430"/>
        <end position="487"/>
    </location>
</feature>
<keyword evidence="5" id="KW-0862">Zinc</keyword>
<dbReference type="CDD" id="cd19769">
    <property type="entry name" value="Bbox2_TRIM16-like"/>
    <property type="match status" value="1"/>
</dbReference>
<dbReference type="SUPFAM" id="SSF101898">
    <property type="entry name" value="NHL repeat"/>
    <property type="match status" value="1"/>
</dbReference>
<organism evidence="10 11">
    <name type="scientific">Acanthaster planci</name>
    <name type="common">Crown-of-thorns starfish</name>
    <dbReference type="NCBI Taxonomy" id="133434"/>
    <lineage>
        <taxon>Eukaryota</taxon>
        <taxon>Metazoa</taxon>
        <taxon>Echinodermata</taxon>
        <taxon>Eleutherozoa</taxon>
        <taxon>Asterozoa</taxon>
        <taxon>Asteroidea</taxon>
        <taxon>Valvatacea</taxon>
        <taxon>Valvatida</taxon>
        <taxon>Acanthasteridae</taxon>
        <taxon>Acanthaster</taxon>
    </lineage>
</organism>
<dbReference type="InterPro" id="IPR001841">
    <property type="entry name" value="Znf_RING"/>
</dbReference>
<dbReference type="InterPro" id="IPR017868">
    <property type="entry name" value="Filamin/ABP280_repeat-like"/>
</dbReference>
<dbReference type="InterPro" id="IPR017907">
    <property type="entry name" value="Znf_RING_CS"/>
</dbReference>
<dbReference type="RefSeq" id="XP_022101359.1">
    <property type="nucleotide sequence ID" value="XM_022245667.1"/>
</dbReference>
<dbReference type="InterPro" id="IPR003649">
    <property type="entry name" value="Bbox_C"/>
</dbReference>
<name>A0A8B7Z6U0_ACAPL</name>
<dbReference type="GeneID" id="110984994"/>
<dbReference type="SMART" id="SM00184">
    <property type="entry name" value="RING"/>
    <property type="match status" value="1"/>
</dbReference>
<keyword evidence="10" id="KW-1185">Reference proteome</keyword>